<feature type="binding site" evidence="12">
    <location>
        <begin position="377"/>
        <end position="379"/>
    </location>
    <ligand>
        <name>FAD</name>
        <dbReference type="ChEBI" id="CHEBI:57692"/>
    </ligand>
</feature>
<keyword evidence="16" id="KW-0456">Lyase</keyword>
<name>A0A0F3KR95_9GAMM</name>
<comment type="catalytic activity">
    <reaction evidence="9">
        <text>cyclobutadipyrimidine (in DNA) = 2 pyrimidine residues (in DNA).</text>
        <dbReference type="EC" id="4.1.99.3"/>
    </reaction>
</comment>
<evidence type="ECO:0000256" key="9">
    <source>
        <dbReference type="ARBA" id="ARBA00033999"/>
    </source>
</evidence>
<feature type="binding site" evidence="12">
    <location>
        <position position="227"/>
    </location>
    <ligand>
        <name>FAD</name>
        <dbReference type="ChEBI" id="CHEBI:57692"/>
    </ligand>
</feature>
<feature type="site" description="Electron transfer via tryptophanyl radical" evidence="13">
    <location>
        <position position="310"/>
    </location>
</feature>
<dbReference type="PANTHER" id="PTHR11455:SF9">
    <property type="entry name" value="CRYPTOCHROME CIRCADIAN CLOCK 5 ISOFORM X1"/>
    <property type="match status" value="1"/>
</dbReference>
<comment type="caution">
    <text evidence="16">The sequence shown here is derived from an EMBL/GenBank/DDBJ whole genome shotgun (WGS) entry which is preliminary data.</text>
</comment>
<dbReference type="Pfam" id="PF03441">
    <property type="entry name" value="FAD_binding_7"/>
    <property type="match status" value="1"/>
</dbReference>
<dbReference type="EMBL" id="JZRB01000021">
    <property type="protein sequence ID" value="KJV33738.1"/>
    <property type="molecule type" value="Genomic_DNA"/>
</dbReference>
<feature type="binding site" evidence="12">
    <location>
        <begin position="239"/>
        <end position="243"/>
    </location>
    <ligand>
        <name>FAD</name>
        <dbReference type="ChEBI" id="CHEBI:57692"/>
    </ligand>
</feature>
<dbReference type="InterPro" id="IPR005101">
    <property type="entry name" value="Cryptochr/Photolyase_FAD-bd"/>
</dbReference>
<evidence type="ECO:0000256" key="14">
    <source>
        <dbReference type="RuleBase" id="RU004182"/>
    </source>
</evidence>
<feature type="site" description="Electron transfer via tryptophanyl radical" evidence="13">
    <location>
        <position position="387"/>
    </location>
</feature>
<evidence type="ECO:0000313" key="17">
    <source>
        <dbReference type="Proteomes" id="UP000033651"/>
    </source>
</evidence>
<keyword evidence="17" id="KW-1185">Reference proteome</keyword>
<dbReference type="InterPro" id="IPR018394">
    <property type="entry name" value="DNA_photolyase_1_CS_C"/>
</dbReference>
<evidence type="ECO:0000256" key="8">
    <source>
        <dbReference type="ARBA" id="ARBA00031671"/>
    </source>
</evidence>
<gene>
    <name evidence="16" type="ORF">VI08_10200</name>
</gene>
<evidence type="ECO:0000256" key="13">
    <source>
        <dbReference type="PIRSR" id="PIRSR602081-2"/>
    </source>
</evidence>
<dbReference type="SUPFAM" id="SSF52425">
    <property type="entry name" value="Cryptochrome/photolyase, N-terminal domain"/>
    <property type="match status" value="1"/>
</dbReference>
<dbReference type="PRINTS" id="PR00147">
    <property type="entry name" value="DNAPHOTLYASE"/>
</dbReference>
<feature type="domain" description="Photolyase/cryptochrome alpha/beta" evidence="15">
    <location>
        <begin position="2"/>
        <end position="137"/>
    </location>
</feature>
<dbReference type="Gene3D" id="3.40.50.620">
    <property type="entry name" value="HUPs"/>
    <property type="match status" value="1"/>
</dbReference>
<evidence type="ECO:0000256" key="2">
    <source>
        <dbReference type="ARBA" id="ARBA00005862"/>
    </source>
</evidence>
<dbReference type="SUPFAM" id="SSF48173">
    <property type="entry name" value="Cryptochrome/photolyase FAD-binding domain"/>
    <property type="match status" value="1"/>
</dbReference>
<comment type="function">
    <text evidence="10">Involved in repair of UV radiation-induced DNA damage. Catalyzes the light-dependent monomerization (300-600 nm) of cyclobutyl pyrimidine dimers (in cis-syn configuration), which are formed between adjacent bases on the same DNA strand upon exposure to ultraviolet radiation.</text>
</comment>
<dbReference type="InterPro" id="IPR036155">
    <property type="entry name" value="Crypto/Photolyase_N_sf"/>
</dbReference>
<accession>A0A0F3KR95</accession>
<keyword evidence="5 12" id="KW-0285">Flavoprotein</keyword>
<comment type="similarity">
    <text evidence="14">Belongs to the DNA photolyase family.</text>
</comment>
<dbReference type="PATRIC" id="fig|345309.4.peg.1377"/>
<dbReference type="OrthoDB" id="9772484at2"/>
<comment type="cofactor">
    <cofactor evidence="1">
        <name>(6R)-5,10-methylene-5,6,7,8-tetrahydrofolate</name>
        <dbReference type="ChEBI" id="CHEBI:15636"/>
    </cofactor>
</comment>
<evidence type="ECO:0000256" key="3">
    <source>
        <dbReference type="ARBA" id="ARBA00013149"/>
    </source>
</evidence>
<evidence type="ECO:0000313" key="16">
    <source>
        <dbReference type="EMBL" id="KJV33738.1"/>
    </source>
</evidence>
<evidence type="ECO:0000259" key="15">
    <source>
        <dbReference type="PROSITE" id="PS51645"/>
    </source>
</evidence>
<evidence type="ECO:0000256" key="4">
    <source>
        <dbReference type="ARBA" id="ARBA00014046"/>
    </source>
</evidence>
<evidence type="ECO:0000256" key="7">
    <source>
        <dbReference type="ARBA" id="ARBA00022991"/>
    </source>
</evidence>
<protein>
    <recommendedName>
        <fullName evidence="4">Deoxyribodipyrimidine photo-lyase</fullName>
        <ecNumber evidence="3">4.1.99.3</ecNumber>
    </recommendedName>
    <alternativeName>
        <fullName evidence="8">DNA photolyase</fullName>
    </alternativeName>
    <alternativeName>
        <fullName evidence="11">Photoreactivating enzyme</fullName>
    </alternativeName>
</protein>
<dbReference type="GO" id="GO:0071949">
    <property type="term" value="F:FAD binding"/>
    <property type="evidence" value="ECO:0007669"/>
    <property type="project" value="TreeGrafter"/>
</dbReference>
<dbReference type="InterPro" id="IPR036134">
    <property type="entry name" value="Crypto/Photolyase_FAD-like_sf"/>
</dbReference>
<dbReference type="EC" id="4.1.99.3" evidence="3"/>
<comment type="cofactor">
    <cofactor evidence="12">
        <name>FAD</name>
        <dbReference type="ChEBI" id="CHEBI:57692"/>
    </cofactor>
    <text evidence="12">Binds 1 FAD per subunit.</text>
</comment>
<evidence type="ECO:0000256" key="12">
    <source>
        <dbReference type="PIRSR" id="PIRSR602081-1"/>
    </source>
</evidence>
<feature type="site" description="Electron transfer via tryptophanyl radical" evidence="13">
    <location>
        <position position="364"/>
    </location>
</feature>
<dbReference type="InterPro" id="IPR006050">
    <property type="entry name" value="DNA_photolyase_N"/>
</dbReference>
<dbReference type="PROSITE" id="PS51645">
    <property type="entry name" value="PHR_CRY_ALPHA_BETA"/>
    <property type="match status" value="1"/>
</dbReference>
<keyword evidence="7 14" id="KW-0157">Chromophore</keyword>
<dbReference type="GO" id="GO:0009416">
    <property type="term" value="P:response to light stimulus"/>
    <property type="evidence" value="ECO:0007669"/>
    <property type="project" value="TreeGrafter"/>
</dbReference>
<dbReference type="PANTHER" id="PTHR11455">
    <property type="entry name" value="CRYPTOCHROME"/>
    <property type="match status" value="1"/>
</dbReference>
<organism evidence="16 17">
    <name type="scientific">Luteibacter yeojuensis</name>
    <dbReference type="NCBI Taxonomy" id="345309"/>
    <lineage>
        <taxon>Bacteria</taxon>
        <taxon>Pseudomonadati</taxon>
        <taxon>Pseudomonadota</taxon>
        <taxon>Gammaproteobacteria</taxon>
        <taxon>Lysobacterales</taxon>
        <taxon>Rhodanobacteraceae</taxon>
        <taxon>Luteibacter</taxon>
    </lineage>
</organism>
<evidence type="ECO:0000256" key="11">
    <source>
        <dbReference type="ARBA" id="ARBA00083107"/>
    </source>
</evidence>
<dbReference type="Gene3D" id="1.25.40.80">
    <property type="match status" value="1"/>
</dbReference>
<dbReference type="Proteomes" id="UP000033651">
    <property type="component" value="Unassembled WGS sequence"/>
</dbReference>
<dbReference type="AlphaFoldDB" id="A0A0F3KR95"/>
<dbReference type="RefSeq" id="WP_045829483.1">
    <property type="nucleotide sequence ID" value="NZ_JZRB01000021.1"/>
</dbReference>
<reference evidence="16 17" key="1">
    <citation type="submission" date="2015-03" db="EMBL/GenBank/DDBJ databases">
        <title>Draft genome sequence of Luteibacter yeojuensis strain SU11.</title>
        <authorList>
            <person name="Sulaiman J."/>
            <person name="Priya K."/>
            <person name="Chan K.-G."/>
        </authorList>
    </citation>
    <scope>NUCLEOTIDE SEQUENCE [LARGE SCALE GENOMIC DNA]</scope>
    <source>
        <strain evidence="16 17">SU11</strain>
    </source>
</reference>
<dbReference type="GO" id="GO:0000719">
    <property type="term" value="P:photoreactive repair"/>
    <property type="evidence" value="ECO:0007669"/>
    <property type="project" value="UniProtKB-ARBA"/>
</dbReference>
<dbReference type="InterPro" id="IPR002081">
    <property type="entry name" value="Cryptochrome/DNA_photolyase_1"/>
</dbReference>
<comment type="similarity">
    <text evidence="2">Belongs to the DNA photolyase class-1 family.</text>
</comment>
<dbReference type="Gene3D" id="1.10.579.10">
    <property type="entry name" value="DNA Cyclobutane Dipyrimidine Photolyase, subunit A, domain 3"/>
    <property type="match status" value="1"/>
</dbReference>
<dbReference type="FunFam" id="1.10.579.10:FF:000003">
    <property type="entry name" value="Deoxyribodipyrimidine photo-lyase"/>
    <property type="match status" value="1"/>
</dbReference>
<proteinExistence type="inferred from homology"/>
<feature type="binding site" evidence="12">
    <location>
        <position position="276"/>
    </location>
    <ligand>
        <name>FAD</name>
        <dbReference type="ChEBI" id="CHEBI:57692"/>
    </ligand>
</feature>
<dbReference type="PROSITE" id="PS00394">
    <property type="entry name" value="DNA_PHOTOLYASES_1_1"/>
    <property type="match status" value="1"/>
</dbReference>
<evidence type="ECO:0000256" key="5">
    <source>
        <dbReference type="ARBA" id="ARBA00022630"/>
    </source>
</evidence>
<evidence type="ECO:0000256" key="6">
    <source>
        <dbReference type="ARBA" id="ARBA00022827"/>
    </source>
</evidence>
<dbReference type="GO" id="GO:0003904">
    <property type="term" value="F:deoxyribodipyrimidine photo-lyase activity"/>
    <property type="evidence" value="ECO:0007669"/>
    <property type="project" value="UniProtKB-EC"/>
</dbReference>
<evidence type="ECO:0000256" key="1">
    <source>
        <dbReference type="ARBA" id="ARBA00001932"/>
    </source>
</evidence>
<evidence type="ECO:0000256" key="10">
    <source>
        <dbReference type="ARBA" id="ARBA00059220"/>
    </source>
</evidence>
<dbReference type="InterPro" id="IPR014729">
    <property type="entry name" value="Rossmann-like_a/b/a_fold"/>
</dbReference>
<dbReference type="GO" id="GO:0003677">
    <property type="term" value="F:DNA binding"/>
    <property type="evidence" value="ECO:0007669"/>
    <property type="project" value="TreeGrafter"/>
</dbReference>
<sequence>MTTAIVWFRRDLRLADNPALVAAAEAHEKVIPLYIHAPDEEGEWAPGAASRWWLHHSLVALDKGLGRHRGGLQVAIARERAPTGSLEVLRQVVGETGAAAVYFNLLYDPAIRKRDAAVRKALEDDGVDVASFNANLWCDPWEIATKEDEPYRVFTPFWRNLRTRIDEREPLAEPKLHPQALKKSLPIDKLGLLPTLDWDKGFHEWTPGESGAHDMLGLFADDAVGHYSEGRDLPARHGTSRLSPHLHFGEISPPQVAQQLRAHFARRKNAPDLEPYLRQLGWREFGHHLLWHFPDTPKKNFNKKFDAFKWAKRDAHALRRWKQGKTGIPIVDAGMRELWATGWMHNRVRMLVASLLTKNLRQHWLLGEKWFWDTLVDADLANNAMGWQWVAGSGADAAPYFRIFNPVTQSEKFDPDGAYIRRWVPELRDAPGRLVHAPWEDEAFLKKSGYPKPIVDLKATREEALLAYQKSKS</sequence>
<dbReference type="Pfam" id="PF00875">
    <property type="entry name" value="DNA_photolyase"/>
    <property type="match status" value="1"/>
</dbReference>
<keyword evidence="6 12" id="KW-0274">FAD</keyword>